<evidence type="ECO:0000259" key="5">
    <source>
        <dbReference type="SMART" id="SM00986"/>
    </source>
</evidence>
<proteinExistence type="predicted"/>
<keyword evidence="1" id="KW-0227">DNA damage</keyword>
<dbReference type="Gene3D" id="3.40.470.10">
    <property type="entry name" value="Uracil-DNA glycosylase-like domain"/>
    <property type="match status" value="1"/>
</dbReference>
<dbReference type="Proteomes" id="UP001144451">
    <property type="component" value="Unassembled WGS sequence"/>
</dbReference>
<dbReference type="SUPFAM" id="SSF52141">
    <property type="entry name" value="Uracil-DNA glycosylase-like"/>
    <property type="match status" value="1"/>
</dbReference>
<gene>
    <name evidence="6" type="ORF">BCONGLO52_15780</name>
</gene>
<dbReference type="SMART" id="SM00986">
    <property type="entry name" value="UDG"/>
    <property type="match status" value="1"/>
</dbReference>
<evidence type="ECO:0000256" key="3">
    <source>
        <dbReference type="ARBA" id="ARBA00023204"/>
    </source>
</evidence>
<feature type="domain" description="Uracil-DNA glycosylase-like" evidence="5">
    <location>
        <begin position="50"/>
        <end position="216"/>
    </location>
</feature>
<evidence type="ECO:0000313" key="7">
    <source>
        <dbReference type="Proteomes" id="UP001144451"/>
    </source>
</evidence>
<comment type="caution">
    <text evidence="6">The sequence shown here is derived from an EMBL/GenBank/DDBJ whole genome shotgun (WGS) entry which is preliminary data.</text>
</comment>
<keyword evidence="7" id="KW-1185">Reference proteome</keyword>
<evidence type="ECO:0000256" key="2">
    <source>
        <dbReference type="ARBA" id="ARBA00022801"/>
    </source>
</evidence>
<dbReference type="InterPro" id="IPR036895">
    <property type="entry name" value="Uracil-DNA_glycosylase-like_sf"/>
</dbReference>
<feature type="region of interest" description="Disordered" evidence="4">
    <location>
        <begin position="1"/>
        <end position="42"/>
    </location>
</feature>
<name>A0ABQ5RGJ9_9MICO</name>
<keyword evidence="3" id="KW-0234">DNA repair</keyword>
<organism evidence="6 7">
    <name type="scientific">Brachybacterium conglomeratum</name>
    <dbReference type="NCBI Taxonomy" id="47846"/>
    <lineage>
        <taxon>Bacteria</taxon>
        <taxon>Bacillati</taxon>
        <taxon>Actinomycetota</taxon>
        <taxon>Actinomycetes</taxon>
        <taxon>Micrococcales</taxon>
        <taxon>Dermabacteraceae</taxon>
        <taxon>Brachybacterium</taxon>
    </lineage>
</organism>
<protein>
    <submittedName>
        <fullName evidence="6">Mismatch-specific DNA-glycosylase</fullName>
    </submittedName>
</protein>
<dbReference type="Pfam" id="PF03167">
    <property type="entry name" value="UDG"/>
    <property type="match status" value="1"/>
</dbReference>
<dbReference type="InterPro" id="IPR005122">
    <property type="entry name" value="Uracil-DNA_glycosylase-like"/>
</dbReference>
<dbReference type="PANTHER" id="PTHR12159">
    <property type="entry name" value="G/T AND G/U MISMATCH-SPECIFIC DNA GLYCOSYLASE"/>
    <property type="match status" value="1"/>
</dbReference>
<evidence type="ECO:0000313" key="6">
    <source>
        <dbReference type="EMBL" id="GLI30737.1"/>
    </source>
</evidence>
<dbReference type="PANTHER" id="PTHR12159:SF9">
    <property type="entry name" value="G_T MISMATCH-SPECIFIC THYMINE DNA GLYCOSYLASE"/>
    <property type="match status" value="1"/>
</dbReference>
<sequence>MGAQYDRRPTYSAGMSTRRPSPLGGRRPTRDELADFATPDPDAIDDVLPDPRRGEELRLLIVGINPGLWTAAVNAPFARPGNRFWPSLHRAGLTSRLVDASRGLDPEDEQDLRARGIGITNLIGRATVRADELGREELRASGRRLVERLETLRPRTVAIAGITAFRTAYALPRARLGRQDPAEVEGWPSGIDLHVVPQPSGLNAHATIASLAEDWRVVAAAAGVRHMDES</sequence>
<dbReference type="EMBL" id="BSDQ01000001">
    <property type="protein sequence ID" value="GLI30737.1"/>
    <property type="molecule type" value="Genomic_DNA"/>
</dbReference>
<keyword evidence="2" id="KW-0378">Hydrolase</keyword>
<dbReference type="InterPro" id="IPR015637">
    <property type="entry name" value="MUG/TDG"/>
</dbReference>
<dbReference type="CDD" id="cd10028">
    <property type="entry name" value="UDG-F2_TDG_MUG"/>
    <property type="match status" value="1"/>
</dbReference>
<reference evidence="6" key="1">
    <citation type="submission" date="2022-12" db="EMBL/GenBank/DDBJ databases">
        <title>Reference genome sequencing for broad-spectrum identification of bacterial and archaeal isolates by mass spectrometry.</title>
        <authorList>
            <person name="Sekiguchi Y."/>
            <person name="Tourlousse D.M."/>
        </authorList>
    </citation>
    <scope>NUCLEOTIDE SEQUENCE</scope>
    <source>
        <strain evidence="6">5-2</strain>
    </source>
</reference>
<evidence type="ECO:0000256" key="1">
    <source>
        <dbReference type="ARBA" id="ARBA00022763"/>
    </source>
</evidence>
<accession>A0ABQ5RGJ9</accession>
<dbReference type="SMART" id="SM00987">
    <property type="entry name" value="UreE_C"/>
    <property type="match status" value="1"/>
</dbReference>
<evidence type="ECO:0000256" key="4">
    <source>
        <dbReference type="SAM" id="MobiDB-lite"/>
    </source>
</evidence>